<feature type="transmembrane region" description="Helical" evidence="1">
    <location>
        <begin position="109"/>
        <end position="126"/>
    </location>
</feature>
<feature type="transmembrane region" description="Helical" evidence="1">
    <location>
        <begin position="82"/>
        <end position="103"/>
    </location>
</feature>
<name>A0A2R6CDH7_9ARCH</name>
<accession>A0A2R6CDH7</accession>
<keyword evidence="1" id="KW-0812">Transmembrane</keyword>
<comment type="caution">
    <text evidence="2">The sequence shown here is derived from an EMBL/GenBank/DDBJ whole genome shotgun (WGS) entry which is preliminary data.</text>
</comment>
<evidence type="ECO:0000313" key="2">
    <source>
        <dbReference type="EMBL" id="PSO08953.1"/>
    </source>
</evidence>
<evidence type="ECO:0000256" key="1">
    <source>
        <dbReference type="SAM" id="Phobius"/>
    </source>
</evidence>
<reference evidence="2 3" key="1">
    <citation type="submission" date="2017-04" db="EMBL/GenBank/DDBJ databases">
        <title>Novel microbial lineages endemic to geothermal iron-oxide mats fill important gaps in the evolutionary history of Archaea.</title>
        <authorList>
            <person name="Jay Z.J."/>
            <person name="Beam J.P."/>
            <person name="Dlakic M."/>
            <person name="Rusch D.B."/>
            <person name="Kozubal M.A."/>
            <person name="Inskeep W.P."/>
        </authorList>
    </citation>
    <scope>NUCLEOTIDE SEQUENCE [LARGE SCALE GENOMIC DNA]</scope>
    <source>
        <strain evidence="2">BE_D</strain>
    </source>
</reference>
<keyword evidence="1" id="KW-0472">Membrane</keyword>
<keyword evidence="1" id="KW-1133">Transmembrane helix</keyword>
<protein>
    <submittedName>
        <fullName evidence="2">Uncharacterized protein</fullName>
    </submittedName>
</protein>
<organism evidence="2 3">
    <name type="scientific">Candidatus Marsarchaeota G2 archaeon BE_D</name>
    <dbReference type="NCBI Taxonomy" id="1978158"/>
    <lineage>
        <taxon>Archaea</taxon>
        <taxon>Candidatus Marsarchaeota</taxon>
        <taxon>Candidatus Marsarchaeota group 2</taxon>
    </lineage>
</organism>
<dbReference type="Proteomes" id="UP000242015">
    <property type="component" value="Unassembled WGS sequence"/>
</dbReference>
<dbReference type="AlphaFoldDB" id="A0A2R6CDH7"/>
<proteinExistence type="predicted"/>
<evidence type="ECO:0000313" key="3">
    <source>
        <dbReference type="Proteomes" id="UP000242015"/>
    </source>
</evidence>
<feature type="transmembrane region" description="Helical" evidence="1">
    <location>
        <begin position="40"/>
        <end position="62"/>
    </location>
</feature>
<dbReference type="EMBL" id="NEXF01000035">
    <property type="protein sequence ID" value="PSO08953.1"/>
    <property type="molecule type" value="Genomic_DNA"/>
</dbReference>
<sequence>MLSKKNLRLTCVGLAIMVFVVNTGILCLALLGFIQLSPTVFLYLGLLSSSTVLGVYLGFWVLCIPPSALSTGGLKKASPARIMGGTPLLLLPLTTLSPALYVAGYASRAYFTLTASLVIVALSTLIKTRHR</sequence>
<gene>
    <name evidence="2" type="ORF">B9Q04_02865</name>
</gene>
<feature type="transmembrane region" description="Helical" evidence="1">
    <location>
        <begin position="12"/>
        <end position="34"/>
    </location>
</feature>